<evidence type="ECO:0000256" key="1">
    <source>
        <dbReference type="SAM" id="Phobius"/>
    </source>
</evidence>
<accession>A0ABQ3IDM9</accession>
<keyword evidence="1" id="KW-0812">Transmembrane</keyword>
<name>A0ABQ3IDM9_9BACT</name>
<protein>
    <recommendedName>
        <fullName evidence="2">Tyrosine-protein kinase G-rich domain-containing protein</fullName>
    </recommendedName>
</protein>
<evidence type="ECO:0000259" key="2">
    <source>
        <dbReference type="Pfam" id="PF13807"/>
    </source>
</evidence>
<proteinExistence type="predicted"/>
<dbReference type="InterPro" id="IPR032807">
    <property type="entry name" value="GNVR"/>
</dbReference>
<comment type="caution">
    <text evidence="3">The sequence shown here is derived from an EMBL/GenBank/DDBJ whole genome shotgun (WGS) entry which is preliminary data.</text>
</comment>
<keyword evidence="1" id="KW-0472">Membrane</keyword>
<dbReference type="PANTHER" id="PTHR32309">
    <property type="entry name" value="TYROSINE-PROTEIN KINASE"/>
    <property type="match status" value="1"/>
</dbReference>
<gene>
    <name evidence="3" type="ORF">GCM10011340_32440</name>
</gene>
<dbReference type="Proteomes" id="UP000658258">
    <property type="component" value="Unassembled WGS sequence"/>
</dbReference>
<keyword evidence="1" id="KW-1133">Transmembrane helix</keyword>
<organism evidence="3 4">
    <name type="scientific">Roseivirga thermotolerans</name>
    <dbReference type="NCBI Taxonomy" id="1758176"/>
    <lineage>
        <taxon>Bacteria</taxon>
        <taxon>Pseudomonadati</taxon>
        <taxon>Bacteroidota</taxon>
        <taxon>Cytophagia</taxon>
        <taxon>Cytophagales</taxon>
        <taxon>Roseivirgaceae</taxon>
        <taxon>Roseivirga</taxon>
    </lineage>
</organism>
<dbReference type="EMBL" id="BNAG01000004">
    <property type="protein sequence ID" value="GHE73366.1"/>
    <property type="molecule type" value="Genomic_DNA"/>
</dbReference>
<feature type="transmembrane region" description="Helical" evidence="1">
    <location>
        <begin position="12"/>
        <end position="30"/>
    </location>
</feature>
<feature type="domain" description="Tyrosine-protein kinase G-rich" evidence="2">
    <location>
        <begin position="416"/>
        <end position="491"/>
    </location>
</feature>
<keyword evidence="4" id="KW-1185">Reference proteome</keyword>
<evidence type="ECO:0000313" key="4">
    <source>
        <dbReference type="Proteomes" id="UP000658258"/>
    </source>
</evidence>
<feature type="transmembrane region" description="Helical" evidence="1">
    <location>
        <begin position="471"/>
        <end position="491"/>
    </location>
</feature>
<dbReference type="InterPro" id="IPR050445">
    <property type="entry name" value="Bact_polysacc_biosynth/exp"/>
</dbReference>
<dbReference type="Pfam" id="PF13807">
    <property type="entry name" value="GNVR"/>
    <property type="match status" value="1"/>
</dbReference>
<evidence type="ECO:0000313" key="3">
    <source>
        <dbReference type="EMBL" id="GHE73366.1"/>
    </source>
</evidence>
<reference evidence="4" key="1">
    <citation type="journal article" date="2019" name="Int. J. Syst. Evol. Microbiol.">
        <title>The Global Catalogue of Microorganisms (GCM) 10K type strain sequencing project: providing services to taxonomists for standard genome sequencing and annotation.</title>
        <authorList>
            <consortium name="The Broad Institute Genomics Platform"/>
            <consortium name="The Broad Institute Genome Sequencing Center for Infectious Disease"/>
            <person name="Wu L."/>
            <person name="Ma J."/>
        </authorList>
    </citation>
    <scope>NUCLEOTIDE SEQUENCE [LARGE SCALE GENOMIC DNA]</scope>
    <source>
        <strain evidence="4">CGMCC 1.15111</strain>
    </source>
</reference>
<sequence length="687" mass="78162">MTIVEIVRLIVRYFHFIAGTAILLAFLVFYSTKDGKKEYSTHTLLNTGLISGYSIESNASGRVDYAKTNNELENLINLATSYETNKELSARLMAHLLLARKKGVLRLLPENLDHFEQTLKNLEINITDQDTEISIYQKLVNMREADQFNEVYLIANSKNDFFGIEQLENLVVTREGNSDMIRMEYTSIDPYISQKTLELLTGIFMSKQKGIKEGQSDSVIGFFEQAVNKSSAKLKGAEDALLQFRVNNKIINYYEQTRFISGNKEELDKQYQDELKILAGAKSALAKIEIEISDRDILASLQTKLANNRGNISKYSAELASLELTADTVPNQAMVIRKSELNLQIDSLKSQMTNIANDLLFTSQTPDGLETREMLTQWLNFTIMKEESAAKLSVMEARQQEYERIYDRFAPLGSTLKRLEREIDVAEREYLENLHSYNQARLHKYSMMMSSNIKVIDAPYYPIKPLKSKRMMMVILAFLVGAILPTAIIIASELMDNSLKKPETAKVQTGLYVGGILAKNTKKLQKSIDMDSLDRLALNLFVQELRANAQGVKEPKTVIFFSTEAAEGKSYIIEQLEKHFPYLNSGENPEFIFKELPSILHNPYSEEEVASGNVHVLVARANRRWMASDKHVLKIYRKLANKKPLLFINAVTAEVMEEVIGEIPKKRSWLRARVKQVLTTGFKTNSI</sequence>
<dbReference type="RefSeq" id="WP_189631334.1">
    <property type="nucleotide sequence ID" value="NZ_BNAG01000004.1"/>
</dbReference>
<dbReference type="PANTHER" id="PTHR32309:SF13">
    <property type="entry name" value="FERRIC ENTEROBACTIN TRANSPORT PROTEIN FEPE"/>
    <property type="match status" value="1"/>
</dbReference>